<dbReference type="InterPro" id="IPR029051">
    <property type="entry name" value="DUF4352"/>
</dbReference>
<evidence type="ECO:0000259" key="3">
    <source>
        <dbReference type="Pfam" id="PF11611"/>
    </source>
</evidence>
<feature type="region of interest" description="Disordered" evidence="2">
    <location>
        <begin position="1"/>
        <end position="148"/>
    </location>
</feature>
<dbReference type="Proteomes" id="UP000676079">
    <property type="component" value="Chromosome"/>
</dbReference>
<evidence type="ECO:0000256" key="1">
    <source>
        <dbReference type="ARBA" id="ARBA00022729"/>
    </source>
</evidence>
<feature type="compositionally biased region" description="Pro residues" evidence="2">
    <location>
        <begin position="1"/>
        <end position="14"/>
    </location>
</feature>
<protein>
    <submittedName>
        <fullName evidence="4">DUF4352 domain-containing protein</fullName>
    </submittedName>
</protein>
<feature type="compositionally biased region" description="Low complexity" evidence="2">
    <location>
        <begin position="82"/>
        <end position="93"/>
    </location>
</feature>
<dbReference type="Gene3D" id="2.60.40.1240">
    <property type="match status" value="1"/>
</dbReference>
<feature type="compositionally biased region" description="Pro residues" evidence="2">
    <location>
        <begin position="33"/>
        <end position="81"/>
    </location>
</feature>
<dbReference type="EMBL" id="CP074133">
    <property type="protein sequence ID" value="QUX26106.1"/>
    <property type="molecule type" value="Genomic_DNA"/>
</dbReference>
<keyword evidence="5" id="KW-1185">Reference proteome</keyword>
<evidence type="ECO:0000313" key="4">
    <source>
        <dbReference type="EMBL" id="QUX26106.1"/>
    </source>
</evidence>
<accession>A0ABX8BZ71</accession>
<reference evidence="4 5" key="1">
    <citation type="submission" date="2021-05" db="EMBL/GenBank/DDBJ databases">
        <title>Direct Submission.</title>
        <authorList>
            <person name="Li K."/>
            <person name="Gao J."/>
        </authorList>
    </citation>
    <scope>NUCLEOTIDE SEQUENCE [LARGE SCALE GENOMIC DNA]</scope>
    <source>
        <strain evidence="4 5">Mg02</strain>
    </source>
</reference>
<sequence>MEGGPQPPGEPPHVFPGRSHGGHPGPPEEGGHLPPPPGPNWTPPPLGDQGPGPGPGSPPPPPPPPGGYPPGDHPTGGPPEPVGGELSEGPSGPAQAGYEHAGYAPGYGEADVSGAGAGSYPEPPYRGESAPGPGYGEQGPPSGPYGAGYGAAYGPGGYGGHGAQQAYGPPQEKQTPWGKILGIGCGVLLLLLLVGGGCTAIGLVLAQSGTPGVGAPETEDSGSPSEEGTSGAEVTAGRTEFEPGPLYSSGDFTSVDVSVRNDGQEPLDVNPLYFSVIDVSGTLHSTSEGIGMDERELDASTLVPGQSTSGVITVQGLVEADRVVFEPFYGEPIEAPVL</sequence>
<feature type="domain" description="DUF4352" evidence="3">
    <location>
        <begin position="250"/>
        <end position="314"/>
    </location>
</feature>
<gene>
    <name evidence="4" type="ORF">KGD84_20855</name>
</gene>
<feature type="region of interest" description="Disordered" evidence="2">
    <location>
        <begin position="209"/>
        <end position="247"/>
    </location>
</feature>
<proteinExistence type="predicted"/>
<evidence type="ECO:0000256" key="2">
    <source>
        <dbReference type="SAM" id="MobiDB-lite"/>
    </source>
</evidence>
<organism evidence="4 5">
    <name type="scientific">Nocardiopsis changdeensis</name>
    <dbReference type="NCBI Taxonomy" id="2831969"/>
    <lineage>
        <taxon>Bacteria</taxon>
        <taxon>Bacillati</taxon>
        <taxon>Actinomycetota</taxon>
        <taxon>Actinomycetes</taxon>
        <taxon>Streptosporangiales</taxon>
        <taxon>Nocardiopsidaceae</taxon>
        <taxon>Nocardiopsis</taxon>
    </lineage>
</organism>
<keyword evidence="1" id="KW-0732">Signal</keyword>
<dbReference type="Pfam" id="PF11611">
    <property type="entry name" value="DUF4352"/>
    <property type="match status" value="1"/>
</dbReference>
<dbReference type="InterPro" id="IPR029050">
    <property type="entry name" value="Immunoprotect_excell_Ig-like"/>
</dbReference>
<evidence type="ECO:0000313" key="5">
    <source>
        <dbReference type="Proteomes" id="UP000676079"/>
    </source>
</evidence>
<name>A0ABX8BZ71_9ACTN</name>